<evidence type="ECO:0000259" key="3">
    <source>
        <dbReference type="Pfam" id="PF07726"/>
    </source>
</evidence>
<protein>
    <submittedName>
        <fullName evidence="5">Magnesium chelatase</fullName>
    </submittedName>
</protein>
<dbReference type="AlphaFoldDB" id="A0A0F7FGX2"/>
<feature type="domain" description="ChlI/MoxR AAA lid" evidence="4">
    <location>
        <begin position="232"/>
        <end position="301"/>
    </location>
</feature>
<dbReference type="Gene3D" id="3.40.50.300">
    <property type="entry name" value="P-loop containing nucleotide triphosphate hydrolases"/>
    <property type="match status" value="1"/>
</dbReference>
<dbReference type="STRING" id="1550241.MA03_00535"/>
<proteinExistence type="predicted"/>
<keyword evidence="2" id="KW-0067">ATP-binding</keyword>
<reference evidence="5 6" key="1">
    <citation type="journal article" date="2015" name="Stand. Genomic Sci.">
        <title>Complete genome sequence of and proposal of Thermofilum uzonense sp. nov. a novel hyperthermophilic crenarchaeon and emended description of the genus Thermofilum.</title>
        <authorList>
            <person name="Toshchakov S.V."/>
            <person name="Korzhenkov A.A."/>
            <person name="Samarov N.I."/>
            <person name="Mazunin I.O."/>
            <person name="Mozhey O.I."/>
            <person name="Shmyr I.S."/>
            <person name="Derbikova K.S."/>
            <person name="Taranov E.A."/>
            <person name="Dominova I.N."/>
            <person name="Bonch-Osmolovskaya E.A."/>
            <person name="Patrushev M.V."/>
            <person name="Podosokorskaya O.A."/>
            <person name="Kublanov I.V."/>
        </authorList>
    </citation>
    <scope>NUCLEOTIDE SEQUENCE [LARGE SCALE GENOMIC DNA]</scope>
    <source>
        <strain evidence="5 6">1807-2</strain>
    </source>
</reference>
<dbReference type="KEGG" id="thf:MA03_00535"/>
<gene>
    <name evidence="5" type="ORF">MA03_00535</name>
</gene>
<dbReference type="Proteomes" id="UP000067434">
    <property type="component" value="Chromosome"/>
</dbReference>
<accession>A0A0F7FGX2</accession>
<dbReference type="HOGENOM" id="CLU_034716_2_0_2"/>
<dbReference type="RefSeq" id="WP_052883403.1">
    <property type="nucleotide sequence ID" value="NZ_CP009961.1"/>
</dbReference>
<dbReference type="Pfam" id="PF17863">
    <property type="entry name" value="AAA_lid_2"/>
    <property type="match status" value="1"/>
</dbReference>
<dbReference type="GO" id="GO:0005524">
    <property type="term" value="F:ATP binding"/>
    <property type="evidence" value="ECO:0007669"/>
    <property type="project" value="UniProtKB-KW"/>
</dbReference>
<keyword evidence="1" id="KW-0547">Nucleotide-binding</keyword>
<dbReference type="GeneID" id="25400672"/>
<dbReference type="SUPFAM" id="SSF52540">
    <property type="entry name" value="P-loop containing nucleoside triphosphate hydrolases"/>
    <property type="match status" value="1"/>
</dbReference>
<dbReference type="EMBL" id="CP009961">
    <property type="protein sequence ID" value="AKG38078.1"/>
    <property type="molecule type" value="Genomic_DNA"/>
</dbReference>
<dbReference type="GO" id="GO:0016887">
    <property type="term" value="F:ATP hydrolysis activity"/>
    <property type="evidence" value="ECO:0007669"/>
    <property type="project" value="InterPro"/>
</dbReference>
<evidence type="ECO:0000313" key="6">
    <source>
        <dbReference type="Proteomes" id="UP000067434"/>
    </source>
</evidence>
<dbReference type="PANTHER" id="PTHR42759">
    <property type="entry name" value="MOXR FAMILY PROTEIN"/>
    <property type="match status" value="1"/>
</dbReference>
<dbReference type="OrthoDB" id="24581at2157"/>
<feature type="domain" description="ATPase AAA-3" evidence="3">
    <location>
        <begin position="37"/>
        <end position="167"/>
    </location>
</feature>
<evidence type="ECO:0000256" key="2">
    <source>
        <dbReference type="ARBA" id="ARBA00022840"/>
    </source>
</evidence>
<dbReference type="PIRSF" id="PIRSF002849">
    <property type="entry name" value="AAA_ATPase_chaperone_MoxR_prd"/>
    <property type="match status" value="1"/>
</dbReference>
<dbReference type="PATRIC" id="fig|1550241.5.peg.109"/>
<dbReference type="InterPro" id="IPR050764">
    <property type="entry name" value="CbbQ/NirQ/NorQ/GpvN"/>
</dbReference>
<dbReference type="FunFam" id="3.40.50.300:FF:000640">
    <property type="entry name" value="MoxR family ATPase"/>
    <property type="match status" value="1"/>
</dbReference>
<organism evidence="5 6">
    <name type="scientific">Infirmifilum uzonense</name>
    <dbReference type="NCBI Taxonomy" id="1550241"/>
    <lineage>
        <taxon>Archaea</taxon>
        <taxon>Thermoproteota</taxon>
        <taxon>Thermoprotei</taxon>
        <taxon>Thermofilales</taxon>
        <taxon>Thermofilaceae</taxon>
        <taxon>Infirmifilum</taxon>
    </lineage>
</organism>
<name>A0A0F7FGX2_9CREN</name>
<dbReference type="Gene3D" id="1.10.8.80">
    <property type="entry name" value="Magnesium chelatase subunit I, C-Terminal domain"/>
    <property type="match status" value="1"/>
</dbReference>
<dbReference type="InterPro" id="IPR027417">
    <property type="entry name" value="P-loop_NTPase"/>
</dbReference>
<evidence type="ECO:0000313" key="5">
    <source>
        <dbReference type="EMBL" id="AKG38078.1"/>
    </source>
</evidence>
<dbReference type="InterPro" id="IPR011703">
    <property type="entry name" value="ATPase_AAA-3"/>
</dbReference>
<keyword evidence="6" id="KW-1185">Reference proteome</keyword>
<sequence length="315" mass="35421">MSEGSPFDGLFEELAKAIVGKKDVIEKVLVSFLAQGHLLIEDYPGMAKTLLASSFAAALDLEFKRIQFTPDLLPQDITGGYYWDVKSGEFKLRKGPIFTNILLADEINRAPPKTQSALLEAMQERQVTIEGNTIPLNEPFMVIATLNPIEYEGTYPLPEAQLDRFIIKTRMGYPDPAEERLILRKRIERRSDKPKINKVLGRDQILAMQRKVEDVYVDDAILDYIVRIASMTREAKEAEVGVSPRGSEALLKASRALALIRGRDYVIPDDVKELAIPVLAHRLVLRVESVVRGSTAEEIIRHVLEKVEVPRGFRG</sequence>
<dbReference type="Pfam" id="PF07726">
    <property type="entry name" value="AAA_3"/>
    <property type="match status" value="1"/>
</dbReference>
<dbReference type="InterPro" id="IPR041628">
    <property type="entry name" value="ChlI/MoxR_AAA_lid"/>
</dbReference>
<evidence type="ECO:0000256" key="1">
    <source>
        <dbReference type="ARBA" id="ARBA00022741"/>
    </source>
</evidence>
<dbReference type="PANTHER" id="PTHR42759:SF1">
    <property type="entry name" value="MAGNESIUM-CHELATASE SUBUNIT CHLD"/>
    <property type="match status" value="1"/>
</dbReference>
<evidence type="ECO:0000259" key="4">
    <source>
        <dbReference type="Pfam" id="PF17863"/>
    </source>
</evidence>